<evidence type="ECO:0000313" key="2">
    <source>
        <dbReference type="Proteomes" id="UP000828390"/>
    </source>
</evidence>
<dbReference type="AlphaFoldDB" id="A0A9D4IV46"/>
<name>A0A9D4IV46_DREPO</name>
<proteinExistence type="predicted"/>
<reference evidence="1" key="2">
    <citation type="submission" date="2020-11" db="EMBL/GenBank/DDBJ databases">
        <authorList>
            <person name="McCartney M.A."/>
            <person name="Auch B."/>
            <person name="Kono T."/>
            <person name="Mallez S."/>
            <person name="Becker A."/>
            <person name="Gohl D.M."/>
            <person name="Silverstein K.A.T."/>
            <person name="Koren S."/>
            <person name="Bechman K.B."/>
            <person name="Herman A."/>
            <person name="Abrahante J.E."/>
            <person name="Garbe J."/>
        </authorList>
    </citation>
    <scope>NUCLEOTIDE SEQUENCE</scope>
    <source>
        <strain evidence="1">Duluth1</strain>
        <tissue evidence="1">Whole animal</tissue>
    </source>
</reference>
<organism evidence="1 2">
    <name type="scientific">Dreissena polymorpha</name>
    <name type="common">Zebra mussel</name>
    <name type="synonym">Mytilus polymorpha</name>
    <dbReference type="NCBI Taxonomy" id="45954"/>
    <lineage>
        <taxon>Eukaryota</taxon>
        <taxon>Metazoa</taxon>
        <taxon>Spiralia</taxon>
        <taxon>Lophotrochozoa</taxon>
        <taxon>Mollusca</taxon>
        <taxon>Bivalvia</taxon>
        <taxon>Autobranchia</taxon>
        <taxon>Heteroconchia</taxon>
        <taxon>Euheterodonta</taxon>
        <taxon>Imparidentia</taxon>
        <taxon>Neoheterodontei</taxon>
        <taxon>Myida</taxon>
        <taxon>Dreissenoidea</taxon>
        <taxon>Dreissenidae</taxon>
        <taxon>Dreissena</taxon>
    </lineage>
</organism>
<dbReference type="Proteomes" id="UP000828390">
    <property type="component" value="Unassembled WGS sequence"/>
</dbReference>
<protein>
    <submittedName>
        <fullName evidence="1">Uncharacterized protein</fullName>
    </submittedName>
</protein>
<comment type="caution">
    <text evidence="1">The sequence shown here is derived from an EMBL/GenBank/DDBJ whole genome shotgun (WGS) entry which is preliminary data.</text>
</comment>
<reference evidence="1" key="1">
    <citation type="journal article" date="2019" name="bioRxiv">
        <title>The Genome of the Zebra Mussel, Dreissena polymorpha: A Resource for Invasive Species Research.</title>
        <authorList>
            <person name="McCartney M.A."/>
            <person name="Auch B."/>
            <person name="Kono T."/>
            <person name="Mallez S."/>
            <person name="Zhang Y."/>
            <person name="Obille A."/>
            <person name="Becker A."/>
            <person name="Abrahante J.E."/>
            <person name="Garbe J."/>
            <person name="Badalamenti J.P."/>
            <person name="Herman A."/>
            <person name="Mangelson H."/>
            <person name="Liachko I."/>
            <person name="Sullivan S."/>
            <person name="Sone E.D."/>
            <person name="Koren S."/>
            <person name="Silverstein K.A.T."/>
            <person name="Beckman K.B."/>
            <person name="Gohl D.M."/>
        </authorList>
    </citation>
    <scope>NUCLEOTIDE SEQUENCE</scope>
    <source>
        <strain evidence="1">Duluth1</strain>
        <tissue evidence="1">Whole animal</tissue>
    </source>
</reference>
<dbReference type="EMBL" id="JAIWYP010000008">
    <property type="protein sequence ID" value="KAH3787880.1"/>
    <property type="molecule type" value="Genomic_DNA"/>
</dbReference>
<accession>A0A9D4IV46</accession>
<evidence type="ECO:0000313" key="1">
    <source>
        <dbReference type="EMBL" id="KAH3787880.1"/>
    </source>
</evidence>
<sequence>MVVNPFYRLFFQESENGVWKLWMRRYQIYWDAREWGPFFELKSEALCDMRMNPRVRSYLEPSICEVHKSGPDWYLRHQRLWR</sequence>
<gene>
    <name evidence="1" type="ORF">DPMN_166011</name>
</gene>
<keyword evidence="2" id="KW-1185">Reference proteome</keyword>